<keyword evidence="5" id="KW-0472">Membrane</keyword>
<comment type="caution">
    <text evidence="7">The sequence shown here is derived from an EMBL/GenBank/DDBJ whole genome shotgun (WGS) entry which is preliminary data.</text>
</comment>
<keyword evidence="5" id="KW-1133">Transmembrane helix</keyword>
<dbReference type="GO" id="GO:0000045">
    <property type="term" value="P:autophagosome assembly"/>
    <property type="evidence" value="ECO:0007669"/>
    <property type="project" value="TreeGrafter"/>
</dbReference>
<organism evidence="7 8">
    <name type="scientific">Reticulomyxa filosa</name>
    <dbReference type="NCBI Taxonomy" id="46433"/>
    <lineage>
        <taxon>Eukaryota</taxon>
        <taxon>Sar</taxon>
        <taxon>Rhizaria</taxon>
        <taxon>Retaria</taxon>
        <taxon>Foraminifera</taxon>
        <taxon>Monothalamids</taxon>
        <taxon>Reticulomyxidae</taxon>
        <taxon>Reticulomyxa</taxon>
    </lineage>
</organism>
<dbReference type="InterPro" id="IPR000719">
    <property type="entry name" value="Prot_kinase_dom"/>
</dbReference>
<dbReference type="Proteomes" id="UP000023152">
    <property type="component" value="Unassembled WGS sequence"/>
</dbReference>
<name>X6PA44_RETFI</name>
<dbReference type="PANTHER" id="PTHR24348">
    <property type="entry name" value="SERINE/THREONINE-PROTEIN KINASE UNC-51-RELATED"/>
    <property type="match status" value="1"/>
</dbReference>
<sequence>MHSHGISHLDLSLENTMIASVDANHIHVKIIDFGLARRVKSDQMFHDRVGKIGYMAPEVCMQCPYLFFFLYVYARKEYSPEKADIWCLGVMLFMMLVGAPPYQVPDPSNPAFRFLVNGRLRDVLVHWKRLPLIPADALDVMSKIFKPESQRISMKDLRLHKFVGLSDKTTTDDKADALNLSSPLVAQDKNR</sequence>
<dbReference type="GO" id="GO:0005524">
    <property type="term" value="F:ATP binding"/>
    <property type="evidence" value="ECO:0007669"/>
    <property type="project" value="UniProtKB-KW"/>
</dbReference>
<reference evidence="7 8" key="1">
    <citation type="journal article" date="2013" name="Curr. Biol.">
        <title>The Genome of the Foraminiferan Reticulomyxa filosa.</title>
        <authorList>
            <person name="Glockner G."/>
            <person name="Hulsmann N."/>
            <person name="Schleicher M."/>
            <person name="Noegel A.A."/>
            <person name="Eichinger L."/>
            <person name="Gallinger C."/>
            <person name="Pawlowski J."/>
            <person name="Sierra R."/>
            <person name="Euteneuer U."/>
            <person name="Pillet L."/>
            <person name="Moustafa A."/>
            <person name="Platzer M."/>
            <person name="Groth M."/>
            <person name="Szafranski K."/>
            <person name="Schliwa M."/>
        </authorList>
    </citation>
    <scope>NUCLEOTIDE SEQUENCE [LARGE SCALE GENOMIC DNA]</scope>
</reference>
<feature type="transmembrane region" description="Helical" evidence="5">
    <location>
        <begin position="85"/>
        <end position="102"/>
    </location>
</feature>
<dbReference type="EMBL" id="ASPP01002487">
    <property type="protein sequence ID" value="ETO34522.1"/>
    <property type="molecule type" value="Genomic_DNA"/>
</dbReference>
<evidence type="ECO:0000313" key="8">
    <source>
        <dbReference type="Proteomes" id="UP000023152"/>
    </source>
</evidence>
<dbReference type="Gene3D" id="1.10.510.10">
    <property type="entry name" value="Transferase(Phosphotransferase) domain 1"/>
    <property type="match status" value="1"/>
</dbReference>
<dbReference type="GO" id="GO:0042594">
    <property type="term" value="P:response to starvation"/>
    <property type="evidence" value="ECO:0007669"/>
    <property type="project" value="TreeGrafter"/>
</dbReference>
<evidence type="ECO:0000256" key="1">
    <source>
        <dbReference type="ARBA" id="ARBA00022679"/>
    </source>
</evidence>
<evidence type="ECO:0000256" key="2">
    <source>
        <dbReference type="ARBA" id="ARBA00022741"/>
    </source>
</evidence>
<dbReference type="GO" id="GO:0004674">
    <property type="term" value="F:protein serine/threonine kinase activity"/>
    <property type="evidence" value="ECO:0007669"/>
    <property type="project" value="InterPro"/>
</dbReference>
<dbReference type="SMART" id="SM00220">
    <property type="entry name" value="S_TKc"/>
    <property type="match status" value="1"/>
</dbReference>
<protein>
    <submittedName>
        <fullName evidence="7">Ser/thr protein kinase</fullName>
    </submittedName>
</protein>
<keyword evidence="4" id="KW-0067">ATP-binding</keyword>
<evidence type="ECO:0000256" key="5">
    <source>
        <dbReference type="SAM" id="Phobius"/>
    </source>
</evidence>
<dbReference type="GO" id="GO:0005829">
    <property type="term" value="C:cytosol"/>
    <property type="evidence" value="ECO:0007669"/>
    <property type="project" value="TreeGrafter"/>
</dbReference>
<feature type="transmembrane region" description="Helical" evidence="5">
    <location>
        <begin position="52"/>
        <end position="73"/>
    </location>
</feature>
<dbReference type="PROSITE" id="PS50011">
    <property type="entry name" value="PROTEIN_KINASE_DOM"/>
    <property type="match status" value="1"/>
</dbReference>
<dbReference type="GO" id="GO:0061709">
    <property type="term" value="P:reticulophagy"/>
    <property type="evidence" value="ECO:0007669"/>
    <property type="project" value="TreeGrafter"/>
</dbReference>
<keyword evidence="2" id="KW-0547">Nucleotide-binding</keyword>
<dbReference type="GO" id="GO:0005776">
    <property type="term" value="C:autophagosome"/>
    <property type="evidence" value="ECO:0007669"/>
    <property type="project" value="TreeGrafter"/>
</dbReference>
<dbReference type="OMA" id="ANHIHVK"/>
<dbReference type="GO" id="GO:0000422">
    <property type="term" value="P:autophagy of mitochondrion"/>
    <property type="evidence" value="ECO:0007669"/>
    <property type="project" value="TreeGrafter"/>
</dbReference>
<evidence type="ECO:0000256" key="4">
    <source>
        <dbReference type="ARBA" id="ARBA00022840"/>
    </source>
</evidence>
<dbReference type="SUPFAM" id="SSF56112">
    <property type="entry name" value="Protein kinase-like (PK-like)"/>
    <property type="match status" value="1"/>
</dbReference>
<gene>
    <name evidence="7" type="ORF">RFI_02572</name>
</gene>
<evidence type="ECO:0000259" key="6">
    <source>
        <dbReference type="PROSITE" id="PS50011"/>
    </source>
</evidence>
<keyword evidence="3 7" id="KW-0418">Kinase</keyword>
<dbReference type="AlphaFoldDB" id="X6PA44"/>
<dbReference type="GO" id="GO:0010506">
    <property type="term" value="P:regulation of autophagy"/>
    <property type="evidence" value="ECO:0007669"/>
    <property type="project" value="InterPro"/>
</dbReference>
<evidence type="ECO:0000256" key="3">
    <source>
        <dbReference type="ARBA" id="ARBA00022777"/>
    </source>
</evidence>
<dbReference type="InterPro" id="IPR045269">
    <property type="entry name" value="Atg1-like"/>
</dbReference>
<dbReference type="InterPro" id="IPR011009">
    <property type="entry name" value="Kinase-like_dom_sf"/>
</dbReference>
<dbReference type="OrthoDB" id="193931at2759"/>
<dbReference type="Pfam" id="PF00069">
    <property type="entry name" value="Pkinase"/>
    <property type="match status" value="1"/>
</dbReference>
<dbReference type="GO" id="GO:0034727">
    <property type="term" value="P:piecemeal microautophagy of the nucleus"/>
    <property type="evidence" value="ECO:0007669"/>
    <property type="project" value="TreeGrafter"/>
</dbReference>
<dbReference type="GO" id="GO:0034045">
    <property type="term" value="C:phagophore assembly site membrane"/>
    <property type="evidence" value="ECO:0007669"/>
    <property type="project" value="TreeGrafter"/>
</dbReference>
<keyword evidence="8" id="KW-1185">Reference proteome</keyword>
<evidence type="ECO:0000313" key="7">
    <source>
        <dbReference type="EMBL" id="ETO34522.1"/>
    </source>
</evidence>
<accession>X6PA44</accession>
<dbReference type="PANTHER" id="PTHR24348:SF22">
    <property type="entry name" value="NON-SPECIFIC SERINE_THREONINE PROTEIN KINASE"/>
    <property type="match status" value="1"/>
</dbReference>
<keyword evidence="1" id="KW-0808">Transferase</keyword>
<keyword evidence="5" id="KW-0812">Transmembrane</keyword>
<feature type="domain" description="Protein kinase" evidence="6">
    <location>
        <begin position="1"/>
        <end position="163"/>
    </location>
</feature>
<proteinExistence type="predicted"/>